<evidence type="ECO:0000256" key="1">
    <source>
        <dbReference type="SAM" id="MobiDB-lite"/>
    </source>
</evidence>
<organism evidence="2 3">
    <name type="scientific">Eschrichtius robustus</name>
    <name type="common">California gray whale</name>
    <name type="synonym">Eschrichtius gibbosus</name>
    <dbReference type="NCBI Taxonomy" id="9764"/>
    <lineage>
        <taxon>Eukaryota</taxon>
        <taxon>Metazoa</taxon>
        <taxon>Chordata</taxon>
        <taxon>Craniata</taxon>
        <taxon>Vertebrata</taxon>
        <taxon>Euteleostomi</taxon>
        <taxon>Mammalia</taxon>
        <taxon>Eutheria</taxon>
        <taxon>Laurasiatheria</taxon>
        <taxon>Artiodactyla</taxon>
        <taxon>Whippomorpha</taxon>
        <taxon>Cetacea</taxon>
        <taxon>Mysticeti</taxon>
        <taxon>Eschrichtiidae</taxon>
        <taxon>Eschrichtius</taxon>
    </lineage>
</organism>
<comment type="caution">
    <text evidence="2">The sequence shown here is derived from an EMBL/GenBank/DDBJ whole genome shotgun (WGS) entry which is preliminary data.</text>
</comment>
<dbReference type="Proteomes" id="UP001159641">
    <property type="component" value="Unassembled WGS sequence"/>
</dbReference>
<protein>
    <submittedName>
        <fullName evidence="2">Uncharacterized protein</fullName>
    </submittedName>
</protein>
<reference evidence="2 3" key="1">
    <citation type="submission" date="2022-11" db="EMBL/GenBank/DDBJ databases">
        <title>Whole genome sequence of Eschrichtius robustus ER-17-0199.</title>
        <authorList>
            <person name="Bruniche-Olsen A."/>
            <person name="Black A.N."/>
            <person name="Fields C.J."/>
            <person name="Walden K."/>
            <person name="Dewoody J.A."/>
        </authorList>
    </citation>
    <scope>NUCLEOTIDE SEQUENCE [LARGE SCALE GENOMIC DNA]</scope>
    <source>
        <strain evidence="2">ER-17-0199</strain>
        <tissue evidence="2">Blubber</tissue>
    </source>
</reference>
<feature type="region of interest" description="Disordered" evidence="1">
    <location>
        <begin position="1"/>
        <end position="22"/>
    </location>
</feature>
<gene>
    <name evidence="2" type="ORF">J1605_005249</name>
</gene>
<keyword evidence="3" id="KW-1185">Reference proteome</keyword>
<evidence type="ECO:0000313" key="2">
    <source>
        <dbReference type="EMBL" id="KAJ8788518.1"/>
    </source>
</evidence>
<dbReference type="EMBL" id="JAIQCJ010001602">
    <property type="protein sequence ID" value="KAJ8788518.1"/>
    <property type="molecule type" value="Genomic_DNA"/>
</dbReference>
<evidence type="ECO:0000313" key="3">
    <source>
        <dbReference type="Proteomes" id="UP001159641"/>
    </source>
</evidence>
<feature type="region of interest" description="Disordered" evidence="1">
    <location>
        <begin position="62"/>
        <end position="103"/>
    </location>
</feature>
<sequence>MALSDLERRFRRGSSADSRQVLAKPRRCLATPPEVTAVVAEERRTRSCGLWCRRREAAPAREVKARRASGAALPGRRPEWAGGQSPRKRRRGQNGCGSLAWVSDEPWDPAGPGLVLPSASNVRLPGNDTRLGPCPWFRDVPGRCAG</sequence>
<proteinExistence type="predicted"/>
<name>A0AB34HB56_ESCRO</name>
<accession>A0AB34HB56</accession>
<dbReference type="AlphaFoldDB" id="A0AB34HB56"/>